<sequence length="269" mass="32372">MDIQIEYEGKTDTYYGVSSYEELIQEILQKYSIITDIDLSYQDEEGDTIQVSNTSDLYAINDFQQVLIQMHATIDQEKLLNLEKEKKKQEVRQKKIKEQQQKKQQAIENELQTLAKLQQEFAQNQQQDEYELEQLIQEQLKLESYKPDPLPDFEIALNEANLFDRIKEKEEQLLYLDDKKGFETQLKTIQKEIHDIFHSIYEERKNQYQENYKRWNQTKQSLVKNGEQIEKKRQKIKKQKDSFEVKLQNHQEKLQKLQHGLEKCDDDTE</sequence>
<proteinExistence type="predicted"/>
<gene>
    <name evidence="3" type="ORF">PSON_ATCC_30995.1.T1100160</name>
</gene>
<accession>A0A8S1QLN9</accession>
<evidence type="ECO:0000259" key="2">
    <source>
        <dbReference type="Pfam" id="PF00564"/>
    </source>
</evidence>
<keyword evidence="1" id="KW-0175">Coiled coil</keyword>
<dbReference type="Proteomes" id="UP000692954">
    <property type="component" value="Unassembled WGS sequence"/>
</dbReference>
<dbReference type="EMBL" id="CAJJDN010000110">
    <property type="protein sequence ID" value="CAD8116316.1"/>
    <property type="molecule type" value="Genomic_DNA"/>
</dbReference>
<comment type="caution">
    <text evidence="3">The sequence shown here is derived from an EMBL/GenBank/DDBJ whole genome shotgun (WGS) entry which is preliminary data.</text>
</comment>
<dbReference type="AlphaFoldDB" id="A0A8S1QLN9"/>
<organism evidence="3 4">
    <name type="scientific">Paramecium sonneborni</name>
    <dbReference type="NCBI Taxonomy" id="65129"/>
    <lineage>
        <taxon>Eukaryota</taxon>
        <taxon>Sar</taxon>
        <taxon>Alveolata</taxon>
        <taxon>Ciliophora</taxon>
        <taxon>Intramacronucleata</taxon>
        <taxon>Oligohymenophorea</taxon>
        <taxon>Peniculida</taxon>
        <taxon>Parameciidae</taxon>
        <taxon>Paramecium</taxon>
    </lineage>
</organism>
<dbReference type="InterPro" id="IPR000270">
    <property type="entry name" value="PB1_dom"/>
</dbReference>
<dbReference type="Pfam" id="PF00564">
    <property type="entry name" value="PB1"/>
    <property type="match status" value="1"/>
</dbReference>
<evidence type="ECO:0000256" key="1">
    <source>
        <dbReference type="SAM" id="Coils"/>
    </source>
</evidence>
<evidence type="ECO:0000313" key="3">
    <source>
        <dbReference type="EMBL" id="CAD8116316.1"/>
    </source>
</evidence>
<keyword evidence="4" id="KW-1185">Reference proteome</keyword>
<reference evidence="3" key="1">
    <citation type="submission" date="2021-01" db="EMBL/GenBank/DDBJ databases">
        <authorList>
            <consortium name="Genoscope - CEA"/>
            <person name="William W."/>
        </authorList>
    </citation>
    <scope>NUCLEOTIDE SEQUENCE</scope>
</reference>
<feature type="coiled-coil region" evidence="1">
    <location>
        <begin position="198"/>
        <end position="267"/>
    </location>
</feature>
<name>A0A8S1QLN9_9CILI</name>
<feature type="coiled-coil region" evidence="1">
    <location>
        <begin position="74"/>
        <end position="127"/>
    </location>
</feature>
<feature type="domain" description="PB1" evidence="2">
    <location>
        <begin position="18"/>
        <end position="58"/>
    </location>
</feature>
<evidence type="ECO:0000313" key="4">
    <source>
        <dbReference type="Proteomes" id="UP000692954"/>
    </source>
</evidence>
<dbReference type="OrthoDB" id="307636at2759"/>
<protein>
    <recommendedName>
        <fullName evidence="2">PB1 domain-containing protein</fullName>
    </recommendedName>
</protein>